<evidence type="ECO:0000256" key="1">
    <source>
        <dbReference type="SAM" id="SignalP"/>
    </source>
</evidence>
<feature type="signal peptide" evidence="1">
    <location>
        <begin position="1"/>
        <end position="19"/>
    </location>
</feature>
<protein>
    <recommendedName>
        <fullName evidence="5">Lipoprotein</fullName>
    </recommendedName>
</protein>
<dbReference type="OrthoDB" id="8655567at2"/>
<gene>
    <name evidence="3" type="ORF">BIZ92_31805</name>
    <name evidence="2" type="ORF">O9570_30170</name>
</gene>
<keyword evidence="1" id="KW-0732">Signal</keyword>
<reference evidence="2" key="2">
    <citation type="submission" date="2022-12" db="EMBL/GenBank/DDBJ databases">
        <authorList>
            <person name="Voronina O.L."/>
            <person name="Kunda M.S."/>
            <person name="Ryzhova N."/>
            <person name="Aksenova E.I."/>
        </authorList>
    </citation>
    <scope>NUCLEOTIDE SEQUENCE</scope>
    <source>
        <strain evidence="2">SCCH136:Ach223948</strain>
    </source>
</reference>
<dbReference type="EMBL" id="JAPZVI010000050">
    <property type="protein sequence ID" value="MCZ8405749.1"/>
    <property type="molecule type" value="Genomic_DNA"/>
</dbReference>
<organism evidence="3 4">
    <name type="scientific">Alcaligenes xylosoxydans xylosoxydans</name>
    <name type="common">Achromobacter xylosoxidans</name>
    <dbReference type="NCBI Taxonomy" id="85698"/>
    <lineage>
        <taxon>Bacteria</taxon>
        <taxon>Pseudomonadati</taxon>
        <taxon>Pseudomonadota</taxon>
        <taxon>Betaproteobacteria</taxon>
        <taxon>Burkholderiales</taxon>
        <taxon>Alcaligenaceae</taxon>
        <taxon>Achromobacter</taxon>
    </lineage>
</organism>
<dbReference type="AlphaFoldDB" id="A0A0D6IC14"/>
<proteinExistence type="predicted"/>
<sequence length="135" mass="14769">MRFSFFKALLACLCGAVLSACTTWDVAMMRHKGKPVNDIVADWGVPDRVYASEDLPIGQLVYMWQTSGEVSWDEAVGTFYVPPPGGVSYGFGNNTGTIYQRRTGVASCYTMLHVDEKGIVVGGELVNNGTTCKMW</sequence>
<evidence type="ECO:0008006" key="5">
    <source>
        <dbReference type="Google" id="ProtNLM"/>
    </source>
</evidence>
<dbReference type="PATRIC" id="fig|85698.19.peg.1990"/>
<dbReference type="EMBL" id="MJMN01000036">
    <property type="protein sequence ID" value="OMG80452.1"/>
    <property type="molecule type" value="Genomic_DNA"/>
</dbReference>
<dbReference type="RefSeq" id="WP_006387686.1">
    <property type="nucleotide sequence ID" value="NZ_AP028040.1"/>
</dbReference>
<dbReference type="Proteomes" id="UP001141992">
    <property type="component" value="Unassembled WGS sequence"/>
</dbReference>
<evidence type="ECO:0000313" key="2">
    <source>
        <dbReference type="EMBL" id="MCZ8405749.1"/>
    </source>
</evidence>
<dbReference type="GeneID" id="75278294"/>
<evidence type="ECO:0000313" key="3">
    <source>
        <dbReference type="EMBL" id="OMG80452.1"/>
    </source>
</evidence>
<dbReference type="KEGG" id="axx:ERS451415_04414"/>
<comment type="caution">
    <text evidence="3">The sequence shown here is derived from an EMBL/GenBank/DDBJ whole genome shotgun (WGS) entry which is preliminary data.</text>
</comment>
<evidence type="ECO:0000313" key="4">
    <source>
        <dbReference type="Proteomes" id="UP000187251"/>
    </source>
</evidence>
<reference evidence="3 4" key="1">
    <citation type="submission" date="2016-09" db="EMBL/GenBank/DDBJ databases">
        <title>Phylogenomics of Achromobacter.</title>
        <authorList>
            <person name="Jeukens J."/>
            <person name="Freschi L."/>
            <person name="Vincent A.T."/>
            <person name="Emond-Rheault J.-G."/>
            <person name="Kukavica-Ibrulj I."/>
            <person name="Charette S.J."/>
            <person name="Levesque R.C."/>
        </authorList>
    </citation>
    <scope>NUCLEOTIDE SEQUENCE [LARGE SCALE GENOMIC DNA]</scope>
    <source>
        <strain evidence="3 4">AUS488</strain>
    </source>
</reference>
<name>A0A0D6IC14_ALCXX</name>
<accession>A0A0D6IC14</accession>
<dbReference type="PROSITE" id="PS51257">
    <property type="entry name" value="PROKAR_LIPOPROTEIN"/>
    <property type="match status" value="1"/>
</dbReference>
<dbReference type="Proteomes" id="UP000187251">
    <property type="component" value="Unassembled WGS sequence"/>
</dbReference>
<feature type="chain" id="PRO_5015035946" description="Lipoprotein" evidence="1">
    <location>
        <begin position="20"/>
        <end position="135"/>
    </location>
</feature>